<evidence type="ECO:0000313" key="2">
    <source>
        <dbReference type="EMBL" id="CAB3375924.1"/>
    </source>
</evidence>
<sequence length="291" mass="32956">MRKKSRGRGDKSSSKRRQYRPPVPDLLPLYPDPSTTSATPQENEPDCLQVVKIVLLGAAGVGKSSIIEQFVWNEFREQYSATERKKTYYPTVIINNNLYELKISDIPVISYFPHNSFSEWADYRFYGLRSATAYVLVYDLTNTESFHYIRTMREQMAESRDMRNVPVLVVGNKQDLVQDGVSHVNSAASTVNLMEQGMQKMVTENAREKRDIVNIVRKHWKCPHIECSAKYNWNVVSVFKELMKAVDVLSGAHGGSLHGRPSSSSKETTTLCSPIGRDFRFGGSSDKCVVS</sequence>
<dbReference type="Proteomes" id="UP000494165">
    <property type="component" value="Unassembled WGS sequence"/>
</dbReference>
<dbReference type="GO" id="GO:0005525">
    <property type="term" value="F:GTP binding"/>
    <property type="evidence" value="ECO:0007669"/>
    <property type="project" value="InterPro"/>
</dbReference>
<dbReference type="SMART" id="SM00174">
    <property type="entry name" value="RHO"/>
    <property type="match status" value="1"/>
</dbReference>
<dbReference type="AlphaFoldDB" id="A0A8S1D4T0"/>
<dbReference type="NCBIfam" id="TIGR00231">
    <property type="entry name" value="small_GTP"/>
    <property type="match status" value="1"/>
</dbReference>
<dbReference type="SMART" id="SM00173">
    <property type="entry name" value="RAS"/>
    <property type="match status" value="1"/>
</dbReference>
<dbReference type="InterPro" id="IPR052661">
    <property type="entry name" value="Ras-like_GTPase_Reg"/>
</dbReference>
<dbReference type="InterPro" id="IPR005225">
    <property type="entry name" value="Small_GTP-bd"/>
</dbReference>
<dbReference type="Gene3D" id="3.40.50.300">
    <property type="entry name" value="P-loop containing nucleotide triphosphate hydrolases"/>
    <property type="match status" value="1"/>
</dbReference>
<feature type="region of interest" description="Disordered" evidence="1">
    <location>
        <begin position="1"/>
        <end position="42"/>
    </location>
</feature>
<dbReference type="PROSITE" id="PS51421">
    <property type="entry name" value="RAS"/>
    <property type="match status" value="1"/>
</dbReference>
<dbReference type="EMBL" id="CADEPI010000121">
    <property type="protein sequence ID" value="CAB3375924.1"/>
    <property type="molecule type" value="Genomic_DNA"/>
</dbReference>
<reference evidence="2 3" key="1">
    <citation type="submission" date="2020-04" db="EMBL/GenBank/DDBJ databases">
        <authorList>
            <person name="Alioto T."/>
            <person name="Alioto T."/>
            <person name="Gomez Garrido J."/>
        </authorList>
    </citation>
    <scope>NUCLEOTIDE SEQUENCE [LARGE SCALE GENOMIC DNA]</scope>
</reference>
<dbReference type="Pfam" id="PF00071">
    <property type="entry name" value="Ras"/>
    <property type="match status" value="1"/>
</dbReference>
<organism evidence="2 3">
    <name type="scientific">Cloeon dipterum</name>
    <dbReference type="NCBI Taxonomy" id="197152"/>
    <lineage>
        <taxon>Eukaryota</taxon>
        <taxon>Metazoa</taxon>
        <taxon>Ecdysozoa</taxon>
        <taxon>Arthropoda</taxon>
        <taxon>Hexapoda</taxon>
        <taxon>Insecta</taxon>
        <taxon>Pterygota</taxon>
        <taxon>Palaeoptera</taxon>
        <taxon>Ephemeroptera</taxon>
        <taxon>Pisciforma</taxon>
        <taxon>Baetidae</taxon>
        <taxon>Cloeon</taxon>
    </lineage>
</organism>
<dbReference type="OrthoDB" id="299781at2759"/>
<dbReference type="InterPro" id="IPR001806">
    <property type="entry name" value="Small_GTPase"/>
</dbReference>
<protein>
    <recommendedName>
        <fullName evidence="4">Ras-like protein family member 10B</fullName>
    </recommendedName>
</protein>
<evidence type="ECO:0008006" key="4">
    <source>
        <dbReference type="Google" id="ProtNLM"/>
    </source>
</evidence>
<dbReference type="SUPFAM" id="SSF52540">
    <property type="entry name" value="P-loop containing nucleoside triphosphate hydrolases"/>
    <property type="match status" value="1"/>
</dbReference>
<keyword evidence="3" id="KW-1185">Reference proteome</keyword>
<gene>
    <name evidence="2" type="ORF">CLODIP_2_CD13740</name>
</gene>
<dbReference type="PRINTS" id="PR00449">
    <property type="entry name" value="RASTRNSFRMNG"/>
</dbReference>
<accession>A0A8S1D4T0</accession>
<dbReference type="PANTHER" id="PTHR46350">
    <property type="entry name" value="RAS LIKE FAMILY 10 MEMBER B-RELATED"/>
    <property type="match status" value="1"/>
</dbReference>
<dbReference type="PROSITE" id="PS51419">
    <property type="entry name" value="RAB"/>
    <property type="match status" value="1"/>
</dbReference>
<comment type="caution">
    <text evidence="2">The sequence shown here is derived from an EMBL/GenBank/DDBJ whole genome shotgun (WGS) entry which is preliminary data.</text>
</comment>
<dbReference type="PANTHER" id="PTHR46350:SF2">
    <property type="entry name" value="RAS LIKE FAMILY 10 MEMBER B"/>
    <property type="match status" value="1"/>
</dbReference>
<proteinExistence type="predicted"/>
<dbReference type="GO" id="GO:0003924">
    <property type="term" value="F:GTPase activity"/>
    <property type="evidence" value="ECO:0007669"/>
    <property type="project" value="InterPro"/>
</dbReference>
<evidence type="ECO:0000313" key="3">
    <source>
        <dbReference type="Proteomes" id="UP000494165"/>
    </source>
</evidence>
<dbReference type="SMART" id="SM00175">
    <property type="entry name" value="RAB"/>
    <property type="match status" value="1"/>
</dbReference>
<dbReference type="InterPro" id="IPR027417">
    <property type="entry name" value="P-loop_NTPase"/>
</dbReference>
<name>A0A8S1D4T0_9INSE</name>
<evidence type="ECO:0000256" key="1">
    <source>
        <dbReference type="SAM" id="MobiDB-lite"/>
    </source>
</evidence>